<keyword evidence="1" id="KW-0732">Signal</keyword>
<gene>
    <name evidence="3" type="ORF">EV670_3126</name>
</gene>
<name>A0A4Q7VH33_9BURK</name>
<comment type="caution">
    <text evidence="3">The sequence shown here is derived from an EMBL/GenBank/DDBJ whole genome shotgun (WGS) entry which is preliminary data.</text>
</comment>
<evidence type="ECO:0000313" key="3">
    <source>
        <dbReference type="EMBL" id="RZT95371.1"/>
    </source>
</evidence>
<dbReference type="EMBL" id="SHKP01000007">
    <property type="protein sequence ID" value="RZT95371.1"/>
    <property type="molecule type" value="Genomic_DNA"/>
</dbReference>
<dbReference type="AlphaFoldDB" id="A0A4Q7VH33"/>
<dbReference type="Proteomes" id="UP000293671">
    <property type="component" value="Unassembled WGS sequence"/>
</dbReference>
<reference evidence="3 4" key="1">
    <citation type="submission" date="2019-02" db="EMBL/GenBank/DDBJ databases">
        <title>Genomic Encyclopedia of Type Strains, Phase IV (KMG-IV): sequencing the most valuable type-strain genomes for metagenomic binning, comparative biology and taxonomic classification.</title>
        <authorList>
            <person name="Goeker M."/>
        </authorList>
    </citation>
    <scope>NUCLEOTIDE SEQUENCE [LARGE SCALE GENOMIC DNA]</scope>
    <source>
        <strain evidence="3 4">DSM 19570</strain>
    </source>
</reference>
<organism evidence="3 4">
    <name type="scientific">Rivibacter subsaxonicus</name>
    <dbReference type="NCBI Taxonomy" id="457575"/>
    <lineage>
        <taxon>Bacteria</taxon>
        <taxon>Pseudomonadati</taxon>
        <taxon>Pseudomonadota</taxon>
        <taxon>Betaproteobacteria</taxon>
        <taxon>Burkholderiales</taxon>
        <taxon>Rivibacter</taxon>
    </lineage>
</organism>
<evidence type="ECO:0000256" key="1">
    <source>
        <dbReference type="SAM" id="SignalP"/>
    </source>
</evidence>
<dbReference type="Pfam" id="PF19780">
    <property type="entry name" value="DUF6265"/>
    <property type="match status" value="1"/>
</dbReference>
<proteinExistence type="predicted"/>
<feature type="chain" id="PRO_5020844271" description="DUF6265 domain-containing protein" evidence="1">
    <location>
        <begin position="21"/>
        <end position="158"/>
    </location>
</feature>
<feature type="signal peptide" evidence="1">
    <location>
        <begin position="1"/>
        <end position="20"/>
    </location>
</feature>
<accession>A0A4Q7VH33</accession>
<protein>
    <recommendedName>
        <fullName evidence="2">DUF6265 domain-containing protein</fullName>
    </recommendedName>
</protein>
<evidence type="ECO:0000259" key="2">
    <source>
        <dbReference type="Pfam" id="PF19780"/>
    </source>
</evidence>
<evidence type="ECO:0000313" key="4">
    <source>
        <dbReference type="Proteomes" id="UP000293671"/>
    </source>
</evidence>
<dbReference type="RefSeq" id="WP_130433727.1">
    <property type="nucleotide sequence ID" value="NZ_SHKP01000007.1"/>
</dbReference>
<keyword evidence="4" id="KW-1185">Reference proteome</keyword>
<dbReference type="InterPro" id="IPR046232">
    <property type="entry name" value="DUF6265"/>
</dbReference>
<feature type="domain" description="DUF6265" evidence="2">
    <location>
        <begin position="28"/>
        <end position="135"/>
    </location>
</feature>
<dbReference type="OrthoDB" id="5382295at2"/>
<sequence>MKHAFACVFAVLALAVDAGAAPIDQMTWLAGCWQSESGSGERQIDEQWMAPLGGAMLGSGRTVGGGRLLEYEQMLIRDDDGVLVYTAKPSRQPQASFKSIEIGDGVAVFENKAHDFPQRVIYRRAGDGGLAARIEWQLRGQPRAIDFNFRRVACPGQP</sequence>